<reference evidence="2" key="1">
    <citation type="submission" date="2022-11" db="EMBL/GenBank/DDBJ databases">
        <authorList>
            <person name="Petersen C."/>
        </authorList>
    </citation>
    <scope>NUCLEOTIDE SEQUENCE</scope>
    <source>
        <strain evidence="2">IBT 30069</strain>
    </source>
</reference>
<organism evidence="2 3">
    <name type="scientific">Penicillium angulare</name>
    <dbReference type="NCBI Taxonomy" id="116970"/>
    <lineage>
        <taxon>Eukaryota</taxon>
        <taxon>Fungi</taxon>
        <taxon>Dikarya</taxon>
        <taxon>Ascomycota</taxon>
        <taxon>Pezizomycotina</taxon>
        <taxon>Eurotiomycetes</taxon>
        <taxon>Eurotiomycetidae</taxon>
        <taxon>Eurotiales</taxon>
        <taxon>Aspergillaceae</taxon>
        <taxon>Penicillium</taxon>
    </lineage>
</organism>
<name>A0A9W9G6E2_9EURO</name>
<feature type="signal peptide" evidence="1">
    <location>
        <begin position="1"/>
        <end position="20"/>
    </location>
</feature>
<feature type="chain" id="PRO_5040974965" evidence="1">
    <location>
        <begin position="21"/>
        <end position="317"/>
    </location>
</feature>
<dbReference type="EMBL" id="JAPQKH010000002">
    <property type="protein sequence ID" value="KAJ5113019.1"/>
    <property type="molecule type" value="Genomic_DNA"/>
</dbReference>
<evidence type="ECO:0000313" key="3">
    <source>
        <dbReference type="Proteomes" id="UP001149165"/>
    </source>
</evidence>
<proteinExistence type="predicted"/>
<dbReference type="Proteomes" id="UP001149165">
    <property type="component" value="Unassembled WGS sequence"/>
</dbReference>
<dbReference type="OrthoDB" id="5054768at2759"/>
<gene>
    <name evidence="2" type="ORF">N7456_001553</name>
</gene>
<comment type="caution">
    <text evidence="2">The sequence shown here is derived from an EMBL/GenBank/DDBJ whole genome shotgun (WGS) entry which is preliminary data.</text>
</comment>
<sequence>MHGFQTTWVMLFGIVITVAATSTDGSPALLNFRPFNVTLSSLYFWVGSYFNGTAHFEFSPYAGLAASETAGCPVLRNKTITKDYKALLALTEPAIYNTANDPVNAFLTLWALGFDFGTIPESYITFDMLDSLEYAVYSSDPNFANDTTIIPNNFNWTLEKTQAPPYNLNSVLTDYQGTYPEQDGADDSIQVNSTIANCSGTEVSSWQFTPLSYNSTYNGTNFTDPVISIQFDGQTANLSMKGYASAVSEYKTGSAYQVGSVTFAGEFTLTFSGVIDLYHSDVLRNDMATPTWLRTVGYQNNSLNVGYTSGCGCLSVD</sequence>
<keyword evidence="1" id="KW-0732">Signal</keyword>
<evidence type="ECO:0000313" key="2">
    <source>
        <dbReference type="EMBL" id="KAJ5113019.1"/>
    </source>
</evidence>
<protein>
    <submittedName>
        <fullName evidence="2">Uncharacterized protein</fullName>
    </submittedName>
</protein>
<keyword evidence="3" id="KW-1185">Reference proteome</keyword>
<evidence type="ECO:0000256" key="1">
    <source>
        <dbReference type="SAM" id="SignalP"/>
    </source>
</evidence>
<reference evidence="2" key="2">
    <citation type="journal article" date="2023" name="IMA Fungus">
        <title>Comparative genomic study of the Penicillium genus elucidates a diverse pangenome and 15 lateral gene transfer events.</title>
        <authorList>
            <person name="Petersen C."/>
            <person name="Sorensen T."/>
            <person name="Nielsen M.R."/>
            <person name="Sondergaard T.E."/>
            <person name="Sorensen J.L."/>
            <person name="Fitzpatrick D.A."/>
            <person name="Frisvad J.C."/>
            <person name="Nielsen K.L."/>
        </authorList>
    </citation>
    <scope>NUCLEOTIDE SEQUENCE</scope>
    <source>
        <strain evidence="2">IBT 30069</strain>
    </source>
</reference>
<dbReference type="AlphaFoldDB" id="A0A9W9G6E2"/>
<accession>A0A9W9G6E2</accession>